<gene>
    <name evidence="3" type="primary">TBC1D25</name>
    <name evidence="3" type="ORF">Y1Q_0014059</name>
</gene>
<evidence type="ECO:0000313" key="3">
    <source>
        <dbReference type="EMBL" id="KYO25318.1"/>
    </source>
</evidence>
<dbReference type="GO" id="GO:1901096">
    <property type="term" value="P:regulation of autophagosome maturation"/>
    <property type="evidence" value="ECO:0007669"/>
    <property type="project" value="TreeGrafter"/>
</dbReference>
<proteinExistence type="predicted"/>
<dbReference type="PANTHER" id="PTHR22957:SF333">
    <property type="entry name" value="TBC1 DOMAIN FAMILY MEMBER 25"/>
    <property type="match status" value="1"/>
</dbReference>
<dbReference type="Gene3D" id="1.10.8.270">
    <property type="entry name" value="putative rabgap domain of human tbc1 domain family member 14 like domains"/>
    <property type="match status" value="1"/>
</dbReference>
<protein>
    <submittedName>
        <fullName evidence="3">TBC1 domain family member 25</fullName>
    </submittedName>
</protein>
<comment type="caution">
    <text evidence="3">The sequence shown here is derived from an EMBL/GenBank/DDBJ whole genome shotgun (WGS) entry which is preliminary data.</text>
</comment>
<dbReference type="PROSITE" id="PS50086">
    <property type="entry name" value="TBC_RABGAP"/>
    <property type="match status" value="1"/>
</dbReference>
<organism evidence="3 4">
    <name type="scientific">Alligator mississippiensis</name>
    <name type="common">American alligator</name>
    <dbReference type="NCBI Taxonomy" id="8496"/>
    <lineage>
        <taxon>Eukaryota</taxon>
        <taxon>Metazoa</taxon>
        <taxon>Chordata</taxon>
        <taxon>Craniata</taxon>
        <taxon>Vertebrata</taxon>
        <taxon>Euteleostomi</taxon>
        <taxon>Archelosauria</taxon>
        <taxon>Archosauria</taxon>
        <taxon>Crocodylia</taxon>
        <taxon>Alligatoridae</taxon>
        <taxon>Alligatorinae</taxon>
        <taxon>Alligator</taxon>
    </lineage>
</organism>
<dbReference type="PANTHER" id="PTHR22957">
    <property type="entry name" value="TBC1 DOMAIN FAMILY MEMBER GTPASE-ACTIVATING PROTEIN"/>
    <property type="match status" value="1"/>
</dbReference>
<keyword evidence="1" id="KW-0343">GTPase activation</keyword>
<feature type="domain" description="Rab-GAP TBC" evidence="2">
    <location>
        <begin position="160"/>
        <end position="367"/>
    </location>
</feature>
<evidence type="ECO:0000256" key="1">
    <source>
        <dbReference type="ARBA" id="ARBA00022468"/>
    </source>
</evidence>
<dbReference type="EMBL" id="AKHW03005873">
    <property type="protein sequence ID" value="KYO25318.1"/>
    <property type="molecule type" value="Genomic_DNA"/>
</dbReference>
<dbReference type="AlphaFoldDB" id="A0A151MLA7"/>
<reference evidence="3 4" key="1">
    <citation type="journal article" date="2012" name="Genome Biol.">
        <title>Sequencing three crocodilian genomes to illuminate the evolution of archosaurs and amniotes.</title>
        <authorList>
            <person name="St John J.A."/>
            <person name="Braun E.L."/>
            <person name="Isberg S.R."/>
            <person name="Miles L.G."/>
            <person name="Chong A.Y."/>
            <person name="Gongora J."/>
            <person name="Dalzell P."/>
            <person name="Moran C."/>
            <person name="Bed'hom B."/>
            <person name="Abzhanov A."/>
            <person name="Burgess S.C."/>
            <person name="Cooksey A.M."/>
            <person name="Castoe T.A."/>
            <person name="Crawford N.G."/>
            <person name="Densmore L.D."/>
            <person name="Drew J.C."/>
            <person name="Edwards S.V."/>
            <person name="Faircloth B.C."/>
            <person name="Fujita M.K."/>
            <person name="Greenwold M.J."/>
            <person name="Hoffmann F.G."/>
            <person name="Howard J.M."/>
            <person name="Iguchi T."/>
            <person name="Janes D.E."/>
            <person name="Khan S.Y."/>
            <person name="Kohno S."/>
            <person name="de Koning A.J."/>
            <person name="Lance S.L."/>
            <person name="McCarthy F.M."/>
            <person name="McCormack J.E."/>
            <person name="Merchant M.E."/>
            <person name="Peterson D.G."/>
            <person name="Pollock D.D."/>
            <person name="Pourmand N."/>
            <person name="Raney B.J."/>
            <person name="Roessler K.A."/>
            <person name="Sanford J.R."/>
            <person name="Sawyer R.H."/>
            <person name="Schmidt C.J."/>
            <person name="Triplett E.W."/>
            <person name="Tuberville T.D."/>
            <person name="Venegas-Anaya M."/>
            <person name="Howard J.T."/>
            <person name="Jarvis E.D."/>
            <person name="Guillette L.J.Jr."/>
            <person name="Glenn T.C."/>
            <person name="Green R.E."/>
            <person name="Ray D.A."/>
        </authorList>
    </citation>
    <scope>NUCLEOTIDE SEQUENCE [LARGE SCALE GENOMIC DNA]</scope>
    <source>
        <strain evidence="3">KSC_2009_1</strain>
    </source>
</reference>
<evidence type="ECO:0000259" key="2">
    <source>
        <dbReference type="PROSITE" id="PS50086"/>
    </source>
</evidence>
<dbReference type="SMART" id="SM00164">
    <property type="entry name" value="TBC"/>
    <property type="match status" value="1"/>
</dbReference>
<dbReference type="InterPro" id="IPR035969">
    <property type="entry name" value="Rab-GAP_TBC_sf"/>
</dbReference>
<dbReference type="GO" id="GO:0005776">
    <property type="term" value="C:autophagosome"/>
    <property type="evidence" value="ECO:0007669"/>
    <property type="project" value="TreeGrafter"/>
</dbReference>
<accession>A0A151MLA7</accession>
<keyword evidence="4" id="KW-1185">Reference proteome</keyword>
<dbReference type="Gene3D" id="1.10.472.80">
    <property type="entry name" value="Ypt/Rab-GAP domain of gyp1p, domain 3"/>
    <property type="match status" value="1"/>
</dbReference>
<dbReference type="STRING" id="8496.A0A151MLA7"/>
<dbReference type="eggNOG" id="KOG2197">
    <property type="taxonomic scope" value="Eukaryota"/>
</dbReference>
<sequence>MRAVRAFDLGGKKSFSISYMGRDRQGQDTWFPLLSDGDLGAAFTGASCPHLQLRVDIRTAEDSPLLEDWDIISPKDVVGSEPLPGERRSLAAAALPLTQAILSQVGRTLWRVQQALSWTGGEETPAPAPPLNEAEFHALLSPDGRLARPEDLRLRVYHGGVEPSLRKVVWRHLLNVYPVGLTAPQRLAYVRRKAREYEVLKQAAPGRAPGPEDAAFVRAAVAKDVARTDRAQPYYAGPDDGPRLRALEDLLVTYALAHPRVSYCQGMSDLASPLLAVLDDEAQAYVCFCGLMKRLEGNFLPDGRALGLKFAHLRLLLRRLDPPFHAYLAARGADDLFFCYRWLLLELKREFAFEDALRVLEVLWSSLPPDPPEKEELGRGNPFLLFVCVAMLLEQRECLLRRDLDYDDVAVHFDRLVRRHSLTRVLPRARALFADYLRSEVWDSEEVDEAAAESPQPS</sequence>
<dbReference type="Proteomes" id="UP000050525">
    <property type="component" value="Unassembled WGS sequence"/>
</dbReference>
<dbReference type="GO" id="GO:0005096">
    <property type="term" value="F:GTPase activator activity"/>
    <property type="evidence" value="ECO:0007669"/>
    <property type="project" value="UniProtKB-KW"/>
</dbReference>
<dbReference type="Pfam" id="PF00566">
    <property type="entry name" value="RabGAP-TBC"/>
    <property type="match status" value="1"/>
</dbReference>
<name>A0A151MLA7_ALLMI</name>
<dbReference type="InterPro" id="IPR000195">
    <property type="entry name" value="Rab-GAP-TBC_dom"/>
</dbReference>
<dbReference type="SUPFAM" id="SSF47923">
    <property type="entry name" value="Ypt/Rab-GAP domain of gyp1p"/>
    <property type="match status" value="2"/>
</dbReference>
<evidence type="ECO:0000313" key="4">
    <source>
        <dbReference type="Proteomes" id="UP000050525"/>
    </source>
</evidence>